<feature type="non-terminal residue" evidence="2">
    <location>
        <position position="1"/>
    </location>
</feature>
<evidence type="ECO:0000256" key="1">
    <source>
        <dbReference type="SAM" id="MobiDB-lite"/>
    </source>
</evidence>
<name>A0A0A6D5R3_9PSED</name>
<evidence type="ECO:0000313" key="2">
    <source>
        <dbReference type="EMBL" id="KHA69924.1"/>
    </source>
</evidence>
<accession>A0A0A6D5R3</accession>
<proteinExistence type="predicted"/>
<dbReference type="EMBL" id="JSFK01000056">
    <property type="protein sequence ID" value="KHA69924.1"/>
    <property type="molecule type" value="Genomic_DNA"/>
</dbReference>
<dbReference type="Proteomes" id="UP000030564">
    <property type="component" value="Unassembled WGS sequence"/>
</dbReference>
<comment type="caution">
    <text evidence="2">The sequence shown here is derived from an EMBL/GenBank/DDBJ whole genome shotgun (WGS) entry which is preliminary data.</text>
</comment>
<reference evidence="2 3" key="1">
    <citation type="submission" date="2014-10" db="EMBL/GenBank/DDBJ databases">
        <title>Draft genome sequence of Pseudomonas chlororaphis EA105.</title>
        <authorList>
            <person name="McCully L.M."/>
            <person name="Bitzer A.S."/>
            <person name="Spence C."/>
            <person name="Bais H."/>
            <person name="Silby M.W."/>
        </authorList>
    </citation>
    <scope>NUCLEOTIDE SEQUENCE [LARGE SCALE GENOMIC DNA]</scope>
    <source>
        <strain evidence="2 3">EA105</strain>
    </source>
</reference>
<protein>
    <submittedName>
        <fullName evidence="2">Type IV secretion protein Rhs</fullName>
    </submittedName>
</protein>
<sequence>KGNLELFNQYAGRQGIKEGDYEVIDALGKSIKGKLDGKGFASVAGAAPGPARVLFGKDPADTWSDGSYIGKPEWPLNPPGPEEVPSQVQAMVAQVLPSKSWDMLEKGKDMAQTGMSAMQTAQGAMQTAQQVKGVVQGGVAGLPKLASAALPSASSILGAASKNGKLPSLPAVSLPKNAIQTPGLSPASSLLPDEFMS</sequence>
<dbReference type="AlphaFoldDB" id="A0A0A6D5R3"/>
<feature type="region of interest" description="Disordered" evidence="1">
    <location>
        <begin position="176"/>
        <end position="197"/>
    </location>
</feature>
<organism evidence="2 3">
    <name type="scientific">Pseudomonas chlororaphis</name>
    <dbReference type="NCBI Taxonomy" id="587753"/>
    <lineage>
        <taxon>Bacteria</taxon>
        <taxon>Pseudomonadati</taxon>
        <taxon>Pseudomonadota</taxon>
        <taxon>Gammaproteobacteria</taxon>
        <taxon>Pseudomonadales</taxon>
        <taxon>Pseudomonadaceae</taxon>
        <taxon>Pseudomonas</taxon>
    </lineage>
</organism>
<dbReference type="PATRIC" id="fig|587753.9.peg.5235"/>
<gene>
    <name evidence="2" type="ORF">NZ35_28385</name>
</gene>
<evidence type="ECO:0000313" key="3">
    <source>
        <dbReference type="Proteomes" id="UP000030564"/>
    </source>
</evidence>
<feature type="compositionally biased region" description="Polar residues" evidence="1">
    <location>
        <begin position="178"/>
        <end position="188"/>
    </location>
</feature>